<dbReference type="OrthoDB" id="7181050at2"/>
<dbReference type="EMBL" id="SEZJ01000005">
    <property type="protein sequence ID" value="RYU46945.1"/>
    <property type="molecule type" value="Genomic_DNA"/>
</dbReference>
<comment type="caution">
    <text evidence="3">The sequence shown here is derived from an EMBL/GenBank/DDBJ whole genome shotgun (WGS) entry which is preliminary data.</text>
</comment>
<evidence type="ECO:0000313" key="3">
    <source>
        <dbReference type="EMBL" id="RYU46945.1"/>
    </source>
</evidence>
<dbReference type="AlphaFoldDB" id="A0A4Q5KPU9"/>
<dbReference type="RefSeq" id="WP_130086798.1">
    <property type="nucleotide sequence ID" value="NZ_SEZJ01000005.1"/>
</dbReference>
<evidence type="ECO:0000313" key="4">
    <source>
        <dbReference type="Proteomes" id="UP000293465"/>
    </source>
</evidence>
<dbReference type="InterPro" id="IPR001447">
    <property type="entry name" value="Arylamine_N-AcTrfase"/>
</dbReference>
<gene>
    <name evidence="3" type="ORF">ERW49_07370</name>
</gene>
<dbReference type="SUPFAM" id="SSF54001">
    <property type="entry name" value="Cysteine proteinases"/>
    <property type="match status" value="1"/>
</dbReference>
<dbReference type="Pfam" id="PF00797">
    <property type="entry name" value="Acetyltransf_2"/>
    <property type="match status" value="1"/>
</dbReference>
<organism evidence="3 4">
    <name type="scientific">Aliivibrio finisterrensis</name>
    <dbReference type="NCBI Taxonomy" id="511998"/>
    <lineage>
        <taxon>Bacteria</taxon>
        <taxon>Pseudomonadati</taxon>
        <taxon>Pseudomonadota</taxon>
        <taxon>Gammaproteobacteria</taxon>
        <taxon>Vibrionales</taxon>
        <taxon>Vibrionaceae</taxon>
        <taxon>Aliivibrio</taxon>
    </lineage>
</organism>
<dbReference type="Proteomes" id="UP000293465">
    <property type="component" value="Unassembled WGS sequence"/>
</dbReference>
<dbReference type="Gene3D" id="2.40.128.150">
    <property type="entry name" value="Cysteine proteinases"/>
    <property type="match status" value="1"/>
</dbReference>
<protein>
    <submittedName>
        <fullName evidence="3">Arylamine N-acetyltransferase</fullName>
    </submittedName>
</protein>
<reference evidence="3 4" key="1">
    <citation type="submission" date="2019-02" db="EMBL/GenBank/DDBJ databases">
        <title>Genome sequences of Aliivibrio finisterrensis strains from farmed Atlantic salmon.</title>
        <authorList>
            <person name="Bowman J.P."/>
        </authorList>
    </citation>
    <scope>NUCLEOTIDE SEQUENCE [LARGE SCALE GENOMIC DNA]</scope>
    <source>
        <strain evidence="3 4">A32</strain>
    </source>
</reference>
<sequence>MNQEMLTHYFNRIGLPKETAVTIENLKAIHRAQHRTIPFENFDIVNGQSIQLSEEVIYNKLVHKKRGGYCHELNGLLFNVLTTLGFEARTLLGRVHLSPEPTGRGHRVTLVTINHQQWLVDAGFGTFTPREPLPIEFDKELTTDLQTFRFLRDENYGVLLQVKESDEWLSTYSLDMGYVCQGDLEYANHFSSTHSDSVFTSGAIAALSTEEGINTLSNQQLKIKKNGVIQQITLEDEAEYFDALKTYLGLEPNLSYQKIEQYF</sequence>
<proteinExistence type="inferred from homology"/>
<dbReference type="PRINTS" id="PR01543">
    <property type="entry name" value="ANATRNSFRASE"/>
</dbReference>
<dbReference type="PANTHER" id="PTHR11786">
    <property type="entry name" value="N-HYDROXYARYLAMINE O-ACETYLTRANSFERASE"/>
    <property type="match status" value="1"/>
</dbReference>
<keyword evidence="3" id="KW-0808">Transferase</keyword>
<evidence type="ECO:0000256" key="2">
    <source>
        <dbReference type="RuleBase" id="RU003452"/>
    </source>
</evidence>
<accession>A0A4Q5KPU9</accession>
<comment type="similarity">
    <text evidence="1 2">Belongs to the arylamine N-acetyltransferase family.</text>
</comment>
<evidence type="ECO:0000256" key="1">
    <source>
        <dbReference type="ARBA" id="ARBA00006547"/>
    </source>
</evidence>
<dbReference type="GO" id="GO:0016407">
    <property type="term" value="F:acetyltransferase activity"/>
    <property type="evidence" value="ECO:0007669"/>
    <property type="project" value="InterPro"/>
</dbReference>
<dbReference type="GeneID" id="56274860"/>
<dbReference type="Gene3D" id="3.30.2140.10">
    <property type="entry name" value="Arylamine N-acetyltransferase"/>
    <property type="match status" value="1"/>
</dbReference>
<name>A0A4Q5KPU9_9GAMM</name>
<dbReference type="PANTHER" id="PTHR11786:SF0">
    <property type="entry name" value="ARYLAMINE N-ACETYLTRANSFERASE 4-RELATED"/>
    <property type="match status" value="1"/>
</dbReference>
<dbReference type="InterPro" id="IPR038765">
    <property type="entry name" value="Papain-like_cys_pep_sf"/>
</dbReference>